<dbReference type="InterPro" id="IPR000504">
    <property type="entry name" value="RRM_dom"/>
</dbReference>
<evidence type="ECO:0000256" key="1">
    <source>
        <dbReference type="ARBA" id="ARBA00022884"/>
    </source>
</evidence>
<organism evidence="5 6">
    <name type="scientific">Lachnellula subtilissima</name>
    <dbReference type="NCBI Taxonomy" id="602034"/>
    <lineage>
        <taxon>Eukaryota</taxon>
        <taxon>Fungi</taxon>
        <taxon>Dikarya</taxon>
        <taxon>Ascomycota</taxon>
        <taxon>Pezizomycotina</taxon>
        <taxon>Leotiomycetes</taxon>
        <taxon>Helotiales</taxon>
        <taxon>Lachnaceae</taxon>
        <taxon>Lachnellula</taxon>
    </lineage>
</organism>
<dbReference type="SUPFAM" id="SSF54928">
    <property type="entry name" value="RNA-binding domain, RBD"/>
    <property type="match status" value="1"/>
</dbReference>
<protein>
    <submittedName>
        <fullName evidence="5">Serine/arginine-rich splicing factor</fullName>
    </submittedName>
</protein>
<dbReference type="Proteomes" id="UP000462212">
    <property type="component" value="Unassembled WGS sequence"/>
</dbReference>
<dbReference type="PROSITE" id="PS50102">
    <property type="entry name" value="RRM"/>
    <property type="match status" value="2"/>
</dbReference>
<evidence type="ECO:0000313" key="5">
    <source>
        <dbReference type="EMBL" id="TVY44499.1"/>
    </source>
</evidence>
<feature type="region of interest" description="Disordered" evidence="3">
    <location>
        <begin position="83"/>
        <end position="110"/>
    </location>
</feature>
<evidence type="ECO:0000259" key="4">
    <source>
        <dbReference type="PROSITE" id="PS50102"/>
    </source>
</evidence>
<dbReference type="SMART" id="SM00360">
    <property type="entry name" value="RRM"/>
    <property type="match status" value="2"/>
</dbReference>
<gene>
    <name evidence="5" type="primary">Srsf4</name>
    <name evidence="5" type="ORF">LSUB1_G000614</name>
</gene>
<proteinExistence type="predicted"/>
<dbReference type="Pfam" id="PF00076">
    <property type="entry name" value="RRM_1"/>
    <property type="match status" value="2"/>
</dbReference>
<dbReference type="InterPro" id="IPR012677">
    <property type="entry name" value="Nucleotide-bd_a/b_plait_sf"/>
</dbReference>
<dbReference type="AlphaFoldDB" id="A0A8H8S2Z1"/>
<dbReference type="GO" id="GO:0005634">
    <property type="term" value="C:nucleus"/>
    <property type="evidence" value="ECO:0007669"/>
    <property type="project" value="TreeGrafter"/>
</dbReference>
<keyword evidence="1 2" id="KW-0694">RNA-binding</keyword>
<reference evidence="5 6" key="1">
    <citation type="submission" date="2018-05" db="EMBL/GenBank/DDBJ databases">
        <title>Genome sequencing and assembly of the regulated plant pathogen Lachnellula willkommii and related sister species for the development of diagnostic species identification markers.</title>
        <authorList>
            <person name="Giroux E."/>
            <person name="Bilodeau G."/>
        </authorList>
    </citation>
    <scope>NUCLEOTIDE SEQUENCE [LARGE SCALE GENOMIC DNA]</scope>
    <source>
        <strain evidence="5 6">CBS 197.66</strain>
    </source>
</reference>
<dbReference type="GO" id="GO:0003729">
    <property type="term" value="F:mRNA binding"/>
    <property type="evidence" value="ECO:0007669"/>
    <property type="project" value="TreeGrafter"/>
</dbReference>
<name>A0A8H8S2Z1_9HELO</name>
<feature type="domain" description="RRM" evidence="4">
    <location>
        <begin position="7"/>
        <end position="79"/>
    </location>
</feature>
<dbReference type="EMBL" id="QGMJ01000037">
    <property type="protein sequence ID" value="TVY44499.1"/>
    <property type="molecule type" value="Genomic_DNA"/>
</dbReference>
<dbReference type="PANTHER" id="PTHR23003">
    <property type="entry name" value="RNA RECOGNITION MOTIF RRM DOMAIN CONTAINING PROTEIN"/>
    <property type="match status" value="1"/>
</dbReference>
<dbReference type="OrthoDB" id="1099063at2759"/>
<dbReference type="PANTHER" id="PTHR23003:SF51">
    <property type="entry name" value="SERINE-ARGININE PROTEIN 55"/>
    <property type="match status" value="1"/>
</dbReference>
<evidence type="ECO:0000256" key="3">
    <source>
        <dbReference type="SAM" id="MobiDB-lite"/>
    </source>
</evidence>
<evidence type="ECO:0000256" key="2">
    <source>
        <dbReference type="PROSITE-ProRule" id="PRU00176"/>
    </source>
</evidence>
<comment type="caution">
    <text evidence="5">The sequence shown here is derived from an EMBL/GenBank/DDBJ whole genome shotgun (WGS) entry which is preliminary data.</text>
</comment>
<evidence type="ECO:0000313" key="6">
    <source>
        <dbReference type="Proteomes" id="UP000462212"/>
    </source>
</evidence>
<feature type="domain" description="RRM" evidence="4">
    <location>
        <begin position="101"/>
        <end position="174"/>
    </location>
</feature>
<dbReference type="InterPro" id="IPR050374">
    <property type="entry name" value="RRT5_SRSF_SR"/>
</dbReference>
<dbReference type="GO" id="GO:0005737">
    <property type="term" value="C:cytoplasm"/>
    <property type="evidence" value="ECO:0007669"/>
    <property type="project" value="TreeGrafter"/>
</dbReference>
<sequence>MTEVSSTRLYLGNLPRNATKADVEAHFNTHGTGEITEIKLMNGFGFIEYKDAMDARDVVPAFHGSDFMGERLTVQFARGTRNRDAFANTERTAPRPRRTPHRMQISGLPGETSWQDLKDFARQSSLDVVYSETGRDRDGKGSFVEFETAADLKTAVEKLDGREFKGVRVTYSAGHPPAIGLDPDPQLADPTRMIMTAVVHPVDTAPAAKDIVTEAHLVVATTRTTAAATVHLQEPVAPLMIIHLLVDSMTHIDVITLLTHMSTAMADLLHGTTHQGIIHQESVGDTLTTILLLATDLTPGTG</sequence>
<dbReference type="InterPro" id="IPR035979">
    <property type="entry name" value="RBD_domain_sf"/>
</dbReference>
<dbReference type="Gene3D" id="3.30.70.330">
    <property type="match status" value="2"/>
</dbReference>
<accession>A0A8H8S2Z1</accession>
<keyword evidence="6" id="KW-1185">Reference proteome</keyword>